<dbReference type="Pfam" id="PF02954">
    <property type="entry name" value="HTH_8"/>
    <property type="match status" value="1"/>
</dbReference>
<dbReference type="InterPro" id="IPR025943">
    <property type="entry name" value="Sigma_54_int_dom_ATP-bd_2"/>
</dbReference>
<evidence type="ECO:0000256" key="1">
    <source>
        <dbReference type="ARBA" id="ARBA00022741"/>
    </source>
</evidence>
<dbReference type="PRINTS" id="PR01590">
    <property type="entry name" value="HTHFIS"/>
</dbReference>
<dbReference type="Pfam" id="PF01590">
    <property type="entry name" value="GAF"/>
    <property type="match status" value="1"/>
</dbReference>
<keyword evidence="9" id="KW-1185">Reference proteome</keyword>
<name>A0ABR5SDA1_9BACT</name>
<keyword evidence="3" id="KW-0805">Transcription regulation</keyword>
<keyword evidence="1" id="KW-0547">Nucleotide-binding</keyword>
<organism evidence="8 9">
    <name type="scientific">Candidatus Magnetominusculus xianensis</name>
    <dbReference type="NCBI Taxonomy" id="1748249"/>
    <lineage>
        <taxon>Bacteria</taxon>
        <taxon>Pseudomonadati</taxon>
        <taxon>Nitrospirota</taxon>
        <taxon>Nitrospiria</taxon>
        <taxon>Nitrospirales</taxon>
        <taxon>Nitrospiraceae</taxon>
        <taxon>Candidatus Magnetominusculus</taxon>
    </lineage>
</organism>
<dbReference type="InterPro" id="IPR002197">
    <property type="entry name" value="HTH_Fis"/>
</dbReference>
<comment type="caution">
    <text evidence="8">The sequence shown here is derived from an EMBL/GenBank/DDBJ whole genome shotgun (WGS) entry which is preliminary data.</text>
</comment>
<protein>
    <submittedName>
        <fullName evidence="8">Nif-specific transcriptional activator NifA</fullName>
    </submittedName>
</protein>
<dbReference type="Gene3D" id="1.10.10.60">
    <property type="entry name" value="Homeodomain-like"/>
    <property type="match status" value="1"/>
</dbReference>
<accession>A0ABR5SDA1</accession>
<dbReference type="Gene3D" id="3.40.50.300">
    <property type="entry name" value="P-loop containing nucleotide triphosphate hydrolases"/>
    <property type="match status" value="1"/>
</dbReference>
<dbReference type="PANTHER" id="PTHR32071">
    <property type="entry name" value="TRANSCRIPTIONAL REGULATORY PROTEIN"/>
    <property type="match status" value="1"/>
</dbReference>
<evidence type="ECO:0000313" key="9">
    <source>
        <dbReference type="Proteomes" id="UP000060487"/>
    </source>
</evidence>
<evidence type="ECO:0000256" key="4">
    <source>
        <dbReference type="ARBA" id="ARBA00023125"/>
    </source>
</evidence>
<gene>
    <name evidence="8" type="primary">nifA</name>
    <name evidence="8" type="ORF">ASN18_2360</name>
</gene>
<dbReference type="InterPro" id="IPR027417">
    <property type="entry name" value="P-loop_NTPase"/>
</dbReference>
<evidence type="ECO:0000313" key="8">
    <source>
        <dbReference type="EMBL" id="KWT82920.1"/>
    </source>
</evidence>
<dbReference type="InterPro" id="IPR025944">
    <property type="entry name" value="Sigma_54_int_dom_CS"/>
</dbReference>
<dbReference type="PROSITE" id="PS50045">
    <property type="entry name" value="SIGMA54_INTERACT_4"/>
    <property type="match status" value="1"/>
</dbReference>
<dbReference type="Pfam" id="PF00158">
    <property type="entry name" value="Sigma54_activat"/>
    <property type="match status" value="1"/>
</dbReference>
<dbReference type="EMBL" id="LNQR01000082">
    <property type="protein sequence ID" value="KWT82920.1"/>
    <property type="molecule type" value="Genomic_DNA"/>
</dbReference>
<dbReference type="InterPro" id="IPR009057">
    <property type="entry name" value="Homeodomain-like_sf"/>
</dbReference>
<keyword evidence="2" id="KW-0067">ATP-binding</keyword>
<dbReference type="PROSITE" id="PS00676">
    <property type="entry name" value="SIGMA54_INTERACT_2"/>
    <property type="match status" value="1"/>
</dbReference>
<dbReference type="SUPFAM" id="SSF55781">
    <property type="entry name" value="GAF domain-like"/>
    <property type="match status" value="1"/>
</dbReference>
<dbReference type="CDD" id="cd00009">
    <property type="entry name" value="AAA"/>
    <property type="match status" value="1"/>
</dbReference>
<evidence type="ECO:0000256" key="5">
    <source>
        <dbReference type="ARBA" id="ARBA00023163"/>
    </source>
</evidence>
<dbReference type="PROSITE" id="PS00675">
    <property type="entry name" value="SIGMA54_INTERACT_1"/>
    <property type="match status" value="1"/>
</dbReference>
<dbReference type="Gene3D" id="3.30.450.40">
    <property type="match status" value="1"/>
</dbReference>
<dbReference type="PROSITE" id="PS00688">
    <property type="entry name" value="SIGMA54_INTERACT_3"/>
    <property type="match status" value="1"/>
</dbReference>
<dbReference type="Gene3D" id="1.10.8.60">
    <property type="match status" value="1"/>
</dbReference>
<reference evidence="8 9" key="1">
    <citation type="submission" date="2015-11" db="EMBL/GenBank/DDBJ databases">
        <authorList>
            <person name="Lin W."/>
        </authorList>
    </citation>
    <scope>NUCLEOTIDE SEQUENCE [LARGE SCALE GENOMIC DNA]</scope>
    <source>
        <strain evidence="8 9">HCH-1</strain>
    </source>
</reference>
<keyword evidence="5" id="KW-0804">Transcription</keyword>
<dbReference type="SMART" id="SM00382">
    <property type="entry name" value="AAA"/>
    <property type="match status" value="1"/>
</dbReference>
<evidence type="ECO:0000256" key="2">
    <source>
        <dbReference type="ARBA" id="ARBA00022840"/>
    </source>
</evidence>
<feature type="coiled-coil region" evidence="6">
    <location>
        <begin position="128"/>
        <end position="155"/>
    </location>
</feature>
<proteinExistence type="predicted"/>
<keyword evidence="6" id="KW-0175">Coiled coil</keyword>
<dbReference type="InterPro" id="IPR002078">
    <property type="entry name" value="Sigma_54_int"/>
</dbReference>
<sequence>MKVLSDFLDMQRGTVALVEGDEIVIKAAHGLTIEELQLGRYKLGEGIIGQVAKSGYPIVVPNVGDEPVFLNRTGARKDINKSNIAFLCVPIMFKRDVLGVLSVDRLFADSRVSFDADLRLLKIIASLLTQHIKLSRQVEQEVQELIAERETLKSELRGKYRIENIIGKSSSMQDVFESVHRVAGSRATVLITGESGTGKELIAKAIHYMSARAKQPFIKLNCAAIPEGLLETELFGHEKGAFTGASSVRRGRFELANKGTIFLDEIGDLSLGLQPKILRVIQEREFERIGSEKTIKVDVRVIAATAKDLIQLVGEGDFREDLFYRLNVVPMFLPPLRQRMEDMEELIAFFLDKYNKENSRNVEISQDTVSAMAKYWWPGNIRELENTIERLVIMLPGRIVHPRDLPLNIRNFTKEVVENRITPLDKAEKEGIIEALRTTDGVLVKAAKLLGITPRQIGYKVKKYGIRKGIS</sequence>
<dbReference type="InterPro" id="IPR025662">
    <property type="entry name" value="Sigma_54_int_dom_ATP-bd_1"/>
</dbReference>
<dbReference type="Pfam" id="PF25601">
    <property type="entry name" value="AAA_lid_14"/>
    <property type="match status" value="1"/>
</dbReference>
<dbReference type="InterPro" id="IPR058031">
    <property type="entry name" value="AAA_lid_NorR"/>
</dbReference>
<dbReference type="InterPro" id="IPR003593">
    <property type="entry name" value="AAA+_ATPase"/>
</dbReference>
<dbReference type="SMART" id="SM00065">
    <property type="entry name" value="GAF"/>
    <property type="match status" value="1"/>
</dbReference>
<dbReference type="SUPFAM" id="SSF52540">
    <property type="entry name" value="P-loop containing nucleoside triphosphate hydrolases"/>
    <property type="match status" value="1"/>
</dbReference>
<dbReference type="PANTHER" id="PTHR32071:SF57">
    <property type="entry name" value="C4-DICARBOXYLATE TRANSPORT TRANSCRIPTIONAL REGULATORY PROTEIN DCTD"/>
    <property type="match status" value="1"/>
</dbReference>
<feature type="domain" description="Sigma-54 factor interaction" evidence="7">
    <location>
        <begin position="165"/>
        <end position="393"/>
    </location>
</feature>
<keyword evidence="4" id="KW-0238">DNA-binding</keyword>
<dbReference type="InterPro" id="IPR003018">
    <property type="entry name" value="GAF"/>
</dbReference>
<dbReference type="Proteomes" id="UP000060487">
    <property type="component" value="Unassembled WGS sequence"/>
</dbReference>
<evidence type="ECO:0000259" key="7">
    <source>
        <dbReference type="PROSITE" id="PS50045"/>
    </source>
</evidence>
<dbReference type="InterPro" id="IPR029016">
    <property type="entry name" value="GAF-like_dom_sf"/>
</dbReference>
<dbReference type="SUPFAM" id="SSF46689">
    <property type="entry name" value="Homeodomain-like"/>
    <property type="match status" value="1"/>
</dbReference>
<evidence type="ECO:0000256" key="6">
    <source>
        <dbReference type="SAM" id="Coils"/>
    </source>
</evidence>
<evidence type="ECO:0000256" key="3">
    <source>
        <dbReference type="ARBA" id="ARBA00023015"/>
    </source>
</evidence>